<evidence type="ECO:0000313" key="3">
    <source>
        <dbReference type="Proteomes" id="UP000603865"/>
    </source>
</evidence>
<dbReference type="EMBL" id="BMQL01000001">
    <property type="protein sequence ID" value="GGQ92427.1"/>
    <property type="molecule type" value="Genomic_DNA"/>
</dbReference>
<protein>
    <submittedName>
        <fullName evidence="2">NAD-dependent dehydratase</fullName>
    </submittedName>
</protein>
<dbReference type="Pfam" id="PF13460">
    <property type="entry name" value="NAD_binding_10"/>
    <property type="match status" value="1"/>
</dbReference>
<dbReference type="Gene3D" id="3.40.50.720">
    <property type="entry name" value="NAD(P)-binding Rossmann-like Domain"/>
    <property type="match status" value="1"/>
</dbReference>
<dbReference type="PANTHER" id="PTHR15020">
    <property type="entry name" value="FLAVIN REDUCTASE-RELATED"/>
    <property type="match status" value="1"/>
</dbReference>
<evidence type="ECO:0000313" key="2">
    <source>
        <dbReference type="EMBL" id="GGQ92427.1"/>
    </source>
</evidence>
<accession>A0A918BWE9</accession>
<feature type="domain" description="NAD(P)-binding" evidence="1">
    <location>
        <begin position="28"/>
        <end position="204"/>
    </location>
</feature>
<dbReference type="PANTHER" id="PTHR15020:SF50">
    <property type="entry name" value="UPF0659 PROTEIN YMR090W"/>
    <property type="match status" value="1"/>
</dbReference>
<comment type="caution">
    <text evidence="2">The sequence shown here is derived from an EMBL/GenBank/DDBJ whole genome shotgun (WGS) entry which is preliminary data.</text>
</comment>
<sequence>MPLTAVIQLLAYTLDMTQNAGQTVAVLGAGGGVGRQVVHQLIQAGDTVRALVRQQEQADALEALGAVPVLGDLSGDWDAVLDGAAAVIWAAGAGTSGQFQQIDGDALMRVTDRLSAGGPRRLIVVSSMGVDRPEQMPPFLSAVLRVKAVSDAYVQASGLEFTIVRPGGLTNEAGTGQVAVGLPAPRGMISREDVASVVVACLRDDSSVGKTFEVVAGTDPIQEALGRV</sequence>
<evidence type="ECO:0000259" key="1">
    <source>
        <dbReference type="Pfam" id="PF13460"/>
    </source>
</evidence>
<name>A0A918BWE9_9DEIO</name>
<dbReference type="SUPFAM" id="SSF51735">
    <property type="entry name" value="NAD(P)-binding Rossmann-fold domains"/>
    <property type="match status" value="1"/>
</dbReference>
<dbReference type="InterPro" id="IPR016040">
    <property type="entry name" value="NAD(P)-bd_dom"/>
</dbReference>
<dbReference type="Proteomes" id="UP000603865">
    <property type="component" value="Unassembled WGS sequence"/>
</dbReference>
<gene>
    <name evidence="2" type="ORF">GCM10008957_00440</name>
</gene>
<dbReference type="InterPro" id="IPR036291">
    <property type="entry name" value="NAD(P)-bd_dom_sf"/>
</dbReference>
<dbReference type="AlphaFoldDB" id="A0A918BWE9"/>
<reference evidence="2" key="1">
    <citation type="journal article" date="2014" name="Int. J. Syst. Evol. Microbiol.">
        <title>Complete genome sequence of Corynebacterium casei LMG S-19264T (=DSM 44701T), isolated from a smear-ripened cheese.</title>
        <authorList>
            <consortium name="US DOE Joint Genome Institute (JGI-PGF)"/>
            <person name="Walter F."/>
            <person name="Albersmeier A."/>
            <person name="Kalinowski J."/>
            <person name="Ruckert C."/>
        </authorList>
    </citation>
    <scope>NUCLEOTIDE SEQUENCE</scope>
    <source>
        <strain evidence="2">JCM 31311</strain>
    </source>
</reference>
<organism evidence="2 3">
    <name type="scientific">Deinococcus ruber</name>
    <dbReference type="NCBI Taxonomy" id="1848197"/>
    <lineage>
        <taxon>Bacteria</taxon>
        <taxon>Thermotogati</taxon>
        <taxon>Deinococcota</taxon>
        <taxon>Deinococci</taxon>
        <taxon>Deinococcales</taxon>
        <taxon>Deinococcaceae</taxon>
        <taxon>Deinococcus</taxon>
    </lineage>
</organism>
<reference evidence="2" key="2">
    <citation type="submission" date="2020-09" db="EMBL/GenBank/DDBJ databases">
        <authorList>
            <person name="Sun Q."/>
            <person name="Ohkuma M."/>
        </authorList>
    </citation>
    <scope>NUCLEOTIDE SEQUENCE</scope>
    <source>
        <strain evidence="2">JCM 31311</strain>
    </source>
</reference>
<proteinExistence type="predicted"/>
<keyword evidence="3" id="KW-1185">Reference proteome</keyword>